<keyword evidence="1" id="KW-0812">Transmembrane</keyword>
<comment type="similarity">
    <text evidence="1">Belongs to the TIC214 family.</text>
</comment>
<comment type="function">
    <text evidence="1">Involved in protein precursor import into chloroplasts. May be part of an intermediate translocation complex acting as a protein-conducting channel at the inner envelope.</text>
</comment>
<feature type="transmembrane region" description="Helical" evidence="1">
    <location>
        <begin position="85"/>
        <end position="101"/>
    </location>
</feature>
<evidence type="ECO:0000256" key="2">
    <source>
        <dbReference type="SAM" id="MobiDB-lite"/>
    </source>
</evidence>
<keyword evidence="1" id="KW-1133">Transmembrane helix</keyword>
<feature type="transmembrane region" description="Helical" evidence="1">
    <location>
        <begin position="12"/>
        <end position="33"/>
    </location>
</feature>
<comment type="subcellular location">
    <subcellularLocation>
        <location evidence="1">Plastid</location>
        <location evidence="1">Chloroplast inner membrane</location>
    </subcellularLocation>
</comment>
<comment type="subunit">
    <text evidence="1">Part of the Tic complex.</text>
</comment>
<reference evidence="3" key="2">
    <citation type="submission" date="2019-06" db="EMBL/GenBank/DDBJ databases">
        <authorList>
            <person name="Liu S."/>
        </authorList>
    </citation>
    <scope>NUCLEOTIDE SEQUENCE</scope>
</reference>
<dbReference type="PANTHER" id="PTHR33163">
    <property type="entry name" value="PROTEIN TIC 214-RELATED"/>
    <property type="match status" value="1"/>
</dbReference>
<feature type="region of interest" description="Disordered" evidence="2">
    <location>
        <begin position="667"/>
        <end position="698"/>
    </location>
</feature>
<dbReference type="GO" id="GO:0015031">
    <property type="term" value="P:protein transport"/>
    <property type="evidence" value="ECO:0007669"/>
    <property type="project" value="UniProtKB-KW"/>
</dbReference>
<proteinExistence type="inferred from homology"/>
<dbReference type="InterPro" id="IPR008896">
    <property type="entry name" value="TIC214"/>
</dbReference>
<dbReference type="GeneID" id="54094284"/>
<feature type="transmembrane region" description="Helical" evidence="1">
    <location>
        <begin position="45"/>
        <end position="73"/>
    </location>
</feature>
<gene>
    <name evidence="3" type="primary">ycf1</name>
    <name evidence="1" type="synonym">TIC214</name>
</gene>
<feature type="region of interest" description="Disordered" evidence="2">
    <location>
        <begin position="811"/>
        <end position="840"/>
    </location>
</feature>
<accession>A0A6G7IVM2</accession>
<feature type="transmembrane region" description="Helical" evidence="1">
    <location>
        <begin position="122"/>
        <end position="140"/>
    </location>
</feature>
<dbReference type="Pfam" id="PF05758">
    <property type="entry name" value="Ycf1"/>
    <property type="match status" value="4"/>
</dbReference>
<name>A0A6G7IVM2_9MONI</name>
<feature type="transmembrane region" description="Helical" evidence="1">
    <location>
        <begin position="160"/>
        <end position="181"/>
    </location>
</feature>
<evidence type="ECO:0000256" key="1">
    <source>
        <dbReference type="RuleBase" id="RU364085"/>
    </source>
</evidence>
<protein>
    <recommendedName>
        <fullName evidence="1">Protein TIC 214</fullName>
    </recommendedName>
    <alternativeName>
        <fullName evidence="1">Translocon at the inner envelope membrane of chloroplasts 214</fullName>
    </alternativeName>
</protein>
<keyword evidence="1" id="KW-0813">Transport</keyword>
<dbReference type="EMBL" id="MN027504">
    <property type="protein sequence ID" value="QII42592.1"/>
    <property type="molecule type" value="Genomic_DNA"/>
</dbReference>
<sequence>MTLHILNTLSLAWAKVAGPYVVFGLYYGLLTTLPVGPSQILCIRAFVMGGSLSGIVALSGSMMGQLLLILSIFRSPIYILLSKPHLLTVVVVPYMFLFWFRTKDLPDYQSLRPITSLRDSRMGNLFLNSFIFQILNPILLPSPVLARLIHLFLFRYSNNVIFLISSFLGWLVGHILFSYLSRLLVVRVEKDSPILYLLVKRVIHRTFSIIPVINVIFYLGRAPVSFWTRKFQDDSVDNDLSYWGIPFTELLWWILKPWPISFYDPCRTNRPLRFKKNSRFDGISLVKKRVSTYFFDKCLTDGKQRLSFTALPSSSIFERQLEESLENSDVSMRTSPSYRDWILERFARNEAFQKELKDRIGLLGAGSTFRKAMEKRTRLTSESGEKLPNVYDPFLTKSDRMRIPTPQTFLTVNELDVTMRERSKSVVDQGSVTTRRGRYIGRNGYKKRIEFWVSAKNKGSGRNNRTPLPWETLPRNAQRIFHFMFNNRLLFDFEIQGVLKRIEYSSRFDVTWEQIMDIEPTVRALFLIYLEEDCCKVSLSDILSINGERRFSDPRYEARSMYRIDDLERKLVHDTEIMFDNRFDVPGVESDVRYRKLRNLGISIAKTRRKTIKLVKRFAKISDFRRKVAKGSMRSRRRKILVWKLFQEKAHSPFFLRLMKIPALTTEGSASSDSERTITRPGGTAGPQSEQELGFTKGLSGSRSARSAVAARSDVSPIHSGRGLLLVSQPNFRKYIKLPISIAFKTFGRRLPLQDSEWDKDWMERRREIHIKCTYDGEEFSHSRFPGRWLKEGLQIKILYPFQLKPWHAHGKKKRSTIRKRSINSKSNRDQGSRNSSRLEQKRSQFTYLTAWGFQTDVPFGTIKKDSSFWKPVKREFIKIWKKNLSLRTKQLYDFYSKFNIATIPRPNLLRGLNLFFGVEKVSNDNDSGWNEISKKETLAIKHKERLVESEPDIGETGKNSIHIDNQFQSITDTHEGPAVSINADRFLGSSTGNFGRNERGAKTLQVDELVIDDRLRDTNLTTPLKLEREIVGFRGITLKLRILVAEVTERFFSAASTFCQRINRGLAYHSSEFAALRARLVKMGNYTIEAYEETEHLTLSVSGTKNGTSRADSFQSLSQAYLYDNTWSMSIKGNLDLSLVVGGTVRNSTCGERTGYAGDWDNSSAFYQPGKYRDSAEDSYDVPGDDGCSIARTGLLGMGESNSGKDNFVGCFDKTGNEIVHKFINEHIRESGEGWGFPRQLCDLNASNWNKWIGCFYRCNLPLEVWRNIAPHKWRVGFDNSDILKDIEGKVLDEQERYVPREKRDNYSIYTKNPLLRDRISNLNKRRKYSYSLHSFIDFLRDADTQKFPIWQDTVARETHSENRIRKISGVGGRGNFSHSQFYDSKGNSNSKFDLALWAVPSPTGVRNTSGKKTRLRNYVLKDSDLSYRTIKLLDIDARFQDTVNEIDEITLDERESPYYIFRWKWKSEALEGELERLRNLTVLIGILGNDQDLTAFCVNIGIDSDLSNLSFKTTRLGALCDLSIVSAHRLPLVFDDQILMYKIVKPLLKFKYRFRNRFTRQLYRDISNGCVSGLSLVAIEGNKKQSHLYNIEDLLLPRRRRELRFLRSLLILESAKPEEQYLDPIPEMGRIHGNKESKDLELSEVQKIKRFLWPSHRLEEPACVGRFCFNTTNGSRFAMPKIRMYPIIRN</sequence>
<geneLocation type="chloroplast" evidence="3"/>
<keyword evidence="1" id="KW-0653">Protein transport</keyword>
<evidence type="ECO:0000313" key="3">
    <source>
        <dbReference type="EMBL" id="QII42592.1"/>
    </source>
</evidence>
<keyword evidence="1 3" id="KW-0150">Chloroplast</keyword>
<reference evidence="3" key="1">
    <citation type="journal article" date="2019" name="Mitochondrial DNA Part B Resour">
        <title>The complete mitochondrial genome of Sarcophaga tuberosa (Diptera: Sarcophagidae).</title>
        <authorList>
            <person name="Kai X."/>
            <person name="Shiwen W."/>
            <person name="Shang Y."/>
            <person name="Ren L."/>
            <person name="Guo Y."/>
        </authorList>
    </citation>
    <scope>NUCLEOTIDE SEQUENCE</scope>
</reference>
<feature type="compositionally biased region" description="Basic and acidic residues" evidence="2">
    <location>
        <begin position="827"/>
        <end position="840"/>
    </location>
</feature>
<keyword evidence="1" id="KW-0472">Membrane</keyword>
<dbReference type="PANTHER" id="PTHR33163:SF40">
    <property type="entry name" value="PROTEIN TIC 214"/>
    <property type="match status" value="1"/>
</dbReference>
<feature type="compositionally biased region" description="Basic residues" evidence="2">
    <location>
        <begin position="811"/>
        <end position="823"/>
    </location>
</feature>
<dbReference type="RefSeq" id="YP_009746946.1">
    <property type="nucleotide sequence ID" value="NC_046784.1"/>
</dbReference>
<dbReference type="GO" id="GO:0009706">
    <property type="term" value="C:chloroplast inner membrane"/>
    <property type="evidence" value="ECO:0007669"/>
    <property type="project" value="UniProtKB-SubCell"/>
</dbReference>
<keyword evidence="1" id="KW-1001">Plastid inner membrane</keyword>
<keyword evidence="1 3" id="KW-0934">Plastid</keyword>
<organism evidence="3">
    <name type="scientific">Plagiogyria euphlebia</name>
    <dbReference type="NCBI Taxonomy" id="872800"/>
    <lineage>
        <taxon>Eukaryota</taxon>
        <taxon>Viridiplantae</taxon>
        <taxon>Streptophyta</taxon>
        <taxon>Embryophyta</taxon>
        <taxon>Tracheophyta</taxon>
        <taxon>Polypodiopsida</taxon>
        <taxon>Polypodiidae</taxon>
        <taxon>Cyatheales</taxon>
        <taxon>Plagiogyriaceae</taxon>
        <taxon>Plagiogyria</taxon>
    </lineage>
</organism>